<feature type="chain" id="PRO_5047514351" description="Orphan protein" evidence="1">
    <location>
        <begin position="19"/>
        <end position="112"/>
    </location>
</feature>
<organism evidence="2 3">
    <name type="scientific">Pseudoalteromonas undina</name>
    <dbReference type="NCBI Taxonomy" id="43660"/>
    <lineage>
        <taxon>Bacteria</taxon>
        <taxon>Pseudomonadati</taxon>
        <taxon>Pseudomonadota</taxon>
        <taxon>Gammaproteobacteria</taxon>
        <taxon>Alteromonadales</taxon>
        <taxon>Pseudoalteromonadaceae</taxon>
        <taxon>Pseudoalteromonas</taxon>
    </lineage>
</organism>
<dbReference type="Proteomes" id="UP000016534">
    <property type="component" value="Unassembled WGS sequence"/>
</dbReference>
<comment type="caution">
    <text evidence="2">The sequence shown here is derived from an EMBL/GenBank/DDBJ whole genome shotgun (WGS) entry which is preliminary data.</text>
</comment>
<keyword evidence="1" id="KW-0732">Signal</keyword>
<evidence type="ECO:0008006" key="4">
    <source>
        <dbReference type="Google" id="ProtNLM"/>
    </source>
</evidence>
<gene>
    <name evidence="2" type="ORF">PUND_09329</name>
</gene>
<feature type="signal peptide" evidence="1">
    <location>
        <begin position="1"/>
        <end position="18"/>
    </location>
</feature>
<evidence type="ECO:0000256" key="1">
    <source>
        <dbReference type="SAM" id="SignalP"/>
    </source>
</evidence>
<proteinExistence type="predicted"/>
<sequence length="112" mass="12357">MKNLIGMFCLIFSTNAFAVFHCVVDVKRVLIYSTGIINVLHTGHDSYTNICNLKSTWKEVDQITCAMWTGLLQNSQVNNQKVIFYYSGEGSCAALPTYGATPAPVYIGTVKP</sequence>
<protein>
    <recommendedName>
        <fullName evidence="4">Orphan protein</fullName>
    </recommendedName>
</protein>
<evidence type="ECO:0000313" key="2">
    <source>
        <dbReference type="EMBL" id="ERG61302.1"/>
    </source>
</evidence>
<name>A0ABN0NIU1_9GAMM</name>
<evidence type="ECO:0000313" key="3">
    <source>
        <dbReference type="Proteomes" id="UP000016534"/>
    </source>
</evidence>
<keyword evidence="3" id="KW-1185">Reference proteome</keyword>
<reference evidence="2" key="2">
    <citation type="submission" date="2013-04" db="EMBL/GenBank/DDBJ databases">
        <title>Genome sequence of Pseudoalteromonas undina.</title>
        <authorList>
            <person name="Xie B.-B."/>
            <person name="Rong J.-C."/>
            <person name="Qin Q.-L."/>
            <person name="Shu Y.-L."/>
            <person name="Zhang Y.-Z."/>
        </authorList>
    </citation>
    <scope>NUCLEOTIDE SEQUENCE</scope>
    <source>
        <strain evidence="2">NCIMB 2128</strain>
    </source>
</reference>
<dbReference type="EMBL" id="AHCF02000017">
    <property type="protein sequence ID" value="ERG61302.1"/>
    <property type="molecule type" value="Genomic_DNA"/>
</dbReference>
<reference evidence="2" key="1">
    <citation type="journal article" date="2012" name="J. Bacteriol.">
        <title>Genome sequences of type strains of seven species of the marine bacterium Pseudoalteromonas.</title>
        <authorList>
            <person name="Xie B.B."/>
            <person name="Shu Y.L."/>
            <person name="Qin Q.L."/>
            <person name="Rong J.C."/>
            <person name="Zhang X.Y."/>
            <person name="Chen X.L."/>
            <person name="Shi M."/>
            <person name="He H.L."/>
            <person name="Zhou B.C."/>
            <person name="Zhang Y.Z."/>
        </authorList>
    </citation>
    <scope>NUCLEOTIDE SEQUENCE [LARGE SCALE GENOMIC DNA]</scope>
    <source>
        <strain evidence="2">NCIMB 2128</strain>
    </source>
</reference>
<accession>A0ABN0NIU1</accession>